<dbReference type="GO" id="GO:0043171">
    <property type="term" value="P:peptide catabolic process"/>
    <property type="evidence" value="ECO:0007669"/>
    <property type="project" value="TreeGrafter"/>
</dbReference>
<dbReference type="SUPFAM" id="SSF55486">
    <property type="entry name" value="Metalloproteases ('zincins'), catalytic domain"/>
    <property type="match status" value="1"/>
</dbReference>
<comment type="caution">
    <text evidence="18">The sequence shown here is derived from an EMBL/GenBank/DDBJ whole genome shotgun (WGS) entry which is preliminary data.</text>
</comment>
<feature type="domain" description="Aminopeptidase N-like N-terminal" evidence="17">
    <location>
        <begin position="95"/>
        <end position="171"/>
    </location>
</feature>
<dbReference type="GO" id="GO:0006508">
    <property type="term" value="P:proteolysis"/>
    <property type="evidence" value="ECO:0007669"/>
    <property type="project" value="UniProtKB-KW"/>
</dbReference>
<dbReference type="GO" id="GO:0005737">
    <property type="term" value="C:cytoplasm"/>
    <property type="evidence" value="ECO:0007669"/>
    <property type="project" value="TreeGrafter"/>
</dbReference>
<evidence type="ECO:0000256" key="7">
    <source>
        <dbReference type="ARBA" id="ARBA00022670"/>
    </source>
</evidence>
<evidence type="ECO:0000259" key="15">
    <source>
        <dbReference type="Pfam" id="PF01433"/>
    </source>
</evidence>
<dbReference type="Pfam" id="PF01433">
    <property type="entry name" value="Peptidase_M1"/>
    <property type="match status" value="1"/>
</dbReference>
<dbReference type="InterPro" id="IPR001930">
    <property type="entry name" value="Peptidase_M1"/>
</dbReference>
<feature type="region of interest" description="Disordered" evidence="14">
    <location>
        <begin position="166"/>
        <end position="187"/>
    </location>
</feature>
<dbReference type="NCBIfam" id="TIGR02412">
    <property type="entry name" value="pepN_strep_liv"/>
    <property type="match status" value="1"/>
</dbReference>
<keyword evidence="9 18" id="KW-0378">Hydrolase</keyword>
<evidence type="ECO:0000256" key="2">
    <source>
        <dbReference type="ARBA" id="ARBA00001947"/>
    </source>
</evidence>
<dbReference type="Proteomes" id="UP000539111">
    <property type="component" value="Unassembled WGS sequence"/>
</dbReference>
<dbReference type="FunFam" id="2.60.40.1730:FF:000010">
    <property type="entry name" value="Putative aminopeptidase N"/>
    <property type="match status" value="1"/>
</dbReference>
<evidence type="ECO:0000256" key="6">
    <source>
        <dbReference type="ARBA" id="ARBA00022438"/>
    </source>
</evidence>
<keyword evidence="11" id="KW-0482">Metalloprotease</keyword>
<comment type="catalytic activity">
    <reaction evidence="1">
        <text>Release of an N-terminal amino acid, Xaa-|-Yaa- from a peptide, amide or arylamide. Xaa is preferably Ala, but may be most amino acids including Pro (slow action). When a terminal hydrophobic residue is followed by a prolyl residue, the two may be released as an intact Xaa-Pro dipeptide.</text>
        <dbReference type="EC" id="3.4.11.2"/>
    </reaction>
</comment>
<comment type="cofactor">
    <cofactor evidence="2">
        <name>Zn(2+)</name>
        <dbReference type="ChEBI" id="CHEBI:29105"/>
    </cofactor>
</comment>
<dbReference type="InterPro" id="IPR027268">
    <property type="entry name" value="Peptidase_M4/M1_CTD_sf"/>
</dbReference>
<keyword evidence="10" id="KW-0862">Zinc</keyword>
<sequence length="893" mass="97882">MNSSNLTRQETSERAAHLAVSDYTVRIDVSNATDPHAATYSSRTSVRFTSDVEWSPFIDLIAPDVERVTLNGADLAPGDVFDGARVNLPGVRAGENHLEVHARAAYSRTGEGLHRFVDPADGQTYLYTQYEPTDARRVFANFDQPDLKAKFAFDVTAPAGWLVLSNSPTPEPVDPESADAGSADGDSPDGVRRYIFAPTRLQSSYITCLAAGPYVRRTDTWTSPGDDSEGGEPFSIELGVSTRRSLAEYMEAEEIFAVTKAGLDFFHRMFGVPYPWGKYDQIFVPEYNLGAMENPGLVTFTDDYIFHAAVTDNQHEARANTIMHEMAHMWFGDLVTMVWWDDLWLKESFADFMGALAVVESTQWTDAWVTFATKRKAWAYRQDQLPTTHPIVADIEDVEAAKLNFDGITYAKGAAVLRQLVAYVGRDEFFDGARRYFRDHAWGNTRLADFLAALDAAAPERQVEEWATAWLQTAGISTLTPEIAETDGVIDEFAIRQSGEDPRTGEPGLRPHRIAIGCYSLVGGSLARTDRVEVDVRGERTVVAQLAGMRRPDLVIVNDDDLTYAKVRLDDVSLATVRRHFDAVADAMPRSLVWSMLWNAIRDALMPASDFLELFDNFAFAETNSGVRSMLHGQAITALDAYVPGEYRPVVAADLLGSALAAVRADPAGSDAQLLDMLFVVRMTGRITPDHPSSSAADARALLSGLLRMSPDQDAGQAAGLPGLKVDSELRWAILTALAATGHADVDEIDAEAAADRTGAAATHAVQARASRPLPVVKARAWAAAVESDELSNDHLSATIAGFTHPSGRHLLDGYVDQYFGMVEDIWASRSIEIARRIVRGLYPSWAPNREDALTRTRAWLDGHPDAPASLRRLIIEDGDDLARSVRAAALLA</sequence>
<evidence type="ECO:0000259" key="16">
    <source>
        <dbReference type="Pfam" id="PF11838"/>
    </source>
</evidence>
<dbReference type="InterPro" id="IPR050344">
    <property type="entry name" value="Peptidase_M1_aminopeptidases"/>
</dbReference>
<dbReference type="GO" id="GO:0016285">
    <property type="term" value="F:alanyl aminopeptidase activity"/>
    <property type="evidence" value="ECO:0007669"/>
    <property type="project" value="UniProtKB-EC"/>
</dbReference>
<dbReference type="InterPro" id="IPR014782">
    <property type="entry name" value="Peptidase_M1_dom"/>
</dbReference>
<keyword evidence="19" id="KW-1185">Reference proteome</keyword>
<evidence type="ECO:0000256" key="8">
    <source>
        <dbReference type="ARBA" id="ARBA00022723"/>
    </source>
</evidence>
<evidence type="ECO:0000313" key="19">
    <source>
        <dbReference type="Proteomes" id="UP000539111"/>
    </source>
</evidence>
<dbReference type="GO" id="GO:0008270">
    <property type="term" value="F:zinc ion binding"/>
    <property type="evidence" value="ECO:0007669"/>
    <property type="project" value="InterPro"/>
</dbReference>
<dbReference type="SUPFAM" id="SSF63737">
    <property type="entry name" value="Leukotriene A4 hydrolase N-terminal domain"/>
    <property type="match status" value="1"/>
</dbReference>
<dbReference type="GO" id="GO:0016020">
    <property type="term" value="C:membrane"/>
    <property type="evidence" value="ECO:0007669"/>
    <property type="project" value="TreeGrafter"/>
</dbReference>
<protein>
    <recommendedName>
        <fullName evidence="5">Aminopeptidase N</fullName>
        <ecNumber evidence="4">3.4.11.2</ecNumber>
    </recommendedName>
    <alternativeName>
        <fullName evidence="12">Alanine aminopeptidase</fullName>
    </alternativeName>
    <alternativeName>
        <fullName evidence="13">Lysyl aminopeptidase</fullName>
    </alternativeName>
</protein>
<name>A0A7Z0D1F8_9MICO</name>
<evidence type="ECO:0000256" key="9">
    <source>
        <dbReference type="ARBA" id="ARBA00022801"/>
    </source>
</evidence>
<evidence type="ECO:0000256" key="3">
    <source>
        <dbReference type="ARBA" id="ARBA00010136"/>
    </source>
</evidence>
<dbReference type="Pfam" id="PF17900">
    <property type="entry name" value="Peptidase_M1_N"/>
    <property type="match status" value="1"/>
</dbReference>
<dbReference type="EMBL" id="JACBZP010000001">
    <property type="protein sequence ID" value="NYI66025.1"/>
    <property type="molecule type" value="Genomic_DNA"/>
</dbReference>
<dbReference type="RefSeq" id="WP_179425128.1">
    <property type="nucleotide sequence ID" value="NZ_JACBZP010000001.1"/>
</dbReference>
<dbReference type="InterPro" id="IPR024571">
    <property type="entry name" value="ERAP1-like_C_dom"/>
</dbReference>
<evidence type="ECO:0000256" key="10">
    <source>
        <dbReference type="ARBA" id="ARBA00022833"/>
    </source>
</evidence>
<dbReference type="Pfam" id="PF11838">
    <property type="entry name" value="ERAP1_C"/>
    <property type="match status" value="1"/>
</dbReference>
<dbReference type="PANTHER" id="PTHR11533">
    <property type="entry name" value="PROTEASE M1 ZINC METALLOPROTEASE"/>
    <property type="match status" value="1"/>
</dbReference>
<evidence type="ECO:0000259" key="17">
    <source>
        <dbReference type="Pfam" id="PF17900"/>
    </source>
</evidence>
<dbReference type="InterPro" id="IPR045357">
    <property type="entry name" value="Aminopeptidase_N-like_N"/>
</dbReference>
<dbReference type="PRINTS" id="PR00756">
    <property type="entry name" value="ALADIPTASE"/>
</dbReference>
<dbReference type="GO" id="GO:0042277">
    <property type="term" value="F:peptide binding"/>
    <property type="evidence" value="ECO:0007669"/>
    <property type="project" value="TreeGrafter"/>
</dbReference>
<dbReference type="GO" id="GO:0070006">
    <property type="term" value="F:metalloaminopeptidase activity"/>
    <property type="evidence" value="ECO:0007669"/>
    <property type="project" value="TreeGrafter"/>
</dbReference>
<dbReference type="InterPro" id="IPR012778">
    <property type="entry name" value="Pept_M1_aminopeptidase"/>
</dbReference>
<evidence type="ECO:0000256" key="11">
    <source>
        <dbReference type="ARBA" id="ARBA00023049"/>
    </source>
</evidence>
<keyword evidence="6 18" id="KW-0031">Aminopeptidase</keyword>
<evidence type="ECO:0000256" key="13">
    <source>
        <dbReference type="ARBA" id="ARBA00031533"/>
    </source>
</evidence>
<evidence type="ECO:0000256" key="5">
    <source>
        <dbReference type="ARBA" id="ARBA00015611"/>
    </source>
</evidence>
<accession>A0A7Z0D1F8</accession>
<dbReference type="FunFam" id="1.10.390.10:FF:000004">
    <property type="entry name" value="Aminopeptidase N"/>
    <property type="match status" value="1"/>
</dbReference>
<dbReference type="InterPro" id="IPR042097">
    <property type="entry name" value="Aminopeptidase_N-like_N_sf"/>
</dbReference>
<reference evidence="18 19" key="1">
    <citation type="submission" date="2020-07" db="EMBL/GenBank/DDBJ databases">
        <title>Sequencing the genomes of 1000 actinobacteria strains.</title>
        <authorList>
            <person name="Klenk H.-P."/>
        </authorList>
    </citation>
    <scope>NUCLEOTIDE SEQUENCE [LARGE SCALE GENOMIC DNA]</scope>
    <source>
        <strain evidence="18 19">DSM 26341</strain>
    </source>
</reference>
<dbReference type="CDD" id="cd09602">
    <property type="entry name" value="M1_APN"/>
    <property type="match status" value="1"/>
</dbReference>
<evidence type="ECO:0000256" key="4">
    <source>
        <dbReference type="ARBA" id="ARBA00012564"/>
    </source>
</evidence>
<dbReference type="PANTHER" id="PTHR11533:SF174">
    <property type="entry name" value="PUROMYCIN-SENSITIVE AMINOPEPTIDASE-RELATED"/>
    <property type="match status" value="1"/>
</dbReference>
<organism evidence="18 19">
    <name type="scientific">Spelaeicoccus albus</name>
    <dbReference type="NCBI Taxonomy" id="1280376"/>
    <lineage>
        <taxon>Bacteria</taxon>
        <taxon>Bacillati</taxon>
        <taxon>Actinomycetota</taxon>
        <taxon>Actinomycetes</taxon>
        <taxon>Micrococcales</taxon>
        <taxon>Brevibacteriaceae</taxon>
        <taxon>Spelaeicoccus</taxon>
    </lineage>
</organism>
<keyword evidence="7" id="KW-0645">Protease</keyword>
<dbReference type="EC" id="3.4.11.2" evidence="4"/>
<dbReference type="GO" id="GO:0005615">
    <property type="term" value="C:extracellular space"/>
    <property type="evidence" value="ECO:0007669"/>
    <property type="project" value="TreeGrafter"/>
</dbReference>
<evidence type="ECO:0000256" key="14">
    <source>
        <dbReference type="SAM" id="MobiDB-lite"/>
    </source>
</evidence>
<comment type="similarity">
    <text evidence="3">Belongs to the peptidase M1 family.</text>
</comment>
<feature type="domain" description="Peptidase M1 membrane alanine aminopeptidase" evidence="15">
    <location>
        <begin position="258"/>
        <end position="470"/>
    </location>
</feature>
<proteinExistence type="inferred from homology"/>
<dbReference type="Gene3D" id="1.10.390.10">
    <property type="entry name" value="Neutral Protease Domain 2"/>
    <property type="match status" value="1"/>
</dbReference>
<keyword evidence="8" id="KW-0479">Metal-binding</keyword>
<evidence type="ECO:0000256" key="12">
    <source>
        <dbReference type="ARBA" id="ARBA00029811"/>
    </source>
</evidence>
<feature type="domain" description="ERAP1-like C-terminal" evidence="16">
    <location>
        <begin position="554"/>
        <end position="878"/>
    </location>
</feature>
<evidence type="ECO:0000256" key="1">
    <source>
        <dbReference type="ARBA" id="ARBA00000098"/>
    </source>
</evidence>
<dbReference type="AlphaFoldDB" id="A0A7Z0D1F8"/>
<dbReference type="Gene3D" id="2.60.40.1730">
    <property type="entry name" value="tricorn interacting facor f3 domain"/>
    <property type="match status" value="1"/>
</dbReference>
<evidence type="ECO:0000313" key="18">
    <source>
        <dbReference type="EMBL" id="NYI66025.1"/>
    </source>
</evidence>
<gene>
    <name evidence="18" type="ORF">BJY26_000331</name>
</gene>